<evidence type="ECO:0000256" key="1">
    <source>
        <dbReference type="SAM" id="MobiDB-lite"/>
    </source>
</evidence>
<keyword evidence="3" id="KW-1185">Reference proteome</keyword>
<name>A0A8E2DJR1_9APHY</name>
<dbReference type="EMBL" id="KV722616">
    <property type="protein sequence ID" value="OCH85003.1"/>
    <property type="molecule type" value="Genomic_DNA"/>
</dbReference>
<organism evidence="2 3">
    <name type="scientific">Obba rivulosa</name>
    <dbReference type="NCBI Taxonomy" id="1052685"/>
    <lineage>
        <taxon>Eukaryota</taxon>
        <taxon>Fungi</taxon>
        <taxon>Dikarya</taxon>
        <taxon>Basidiomycota</taxon>
        <taxon>Agaricomycotina</taxon>
        <taxon>Agaricomycetes</taxon>
        <taxon>Polyporales</taxon>
        <taxon>Gelatoporiaceae</taxon>
        <taxon>Obba</taxon>
    </lineage>
</organism>
<sequence>MSAASLLEGLRAYGTLTQRNFSEQTVTAMGWTRTGSVLALAPRRKQGATIGTRARIWYAGERLWAASKGGDDREATAGSCEGKVSAGGGEGDSPGCAGSGRAPAGSQQRRGRWVALSIAAEAMAGLAVVCAAGGVAGSGSAGGRGDAQGLETAVMAGDEVPEGDGQSDTDDCCVGQRLPDENRMMRSPARRLAPRREAREGHSEDGSQASLASRTVAYAHRLQGNGIWPGCWRVEISGLMELARNGSREAGAGIRRGTDICERTKRCGRVRFPFLVPVVHGCRLSPAAHPPPPALLLPSARPLAVTRITPGISRPLPASPSPPIPLQETTPHPVSSTTIQLLARLSFARDW</sequence>
<accession>A0A8E2DJR1</accession>
<feature type="region of interest" description="Disordered" evidence="1">
    <location>
        <begin position="68"/>
        <end position="109"/>
    </location>
</feature>
<dbReference type="AlphaFoldDB" id="A0A8E2DJR1"/>
<evidence type="ECO:0000313" key="2">
    <source>
        <dbReference type="EMBL" id="OCH85003.1"/>
    </source>
</evidence>
<proteinExistence type="predicted"/>
<dbReference type="Proteomes" id="UP000250043">
    <property type="component" value="Unassembled WGS sequence"/>
</dbReference>
<evidence type="ECO:0000313" key="3">
    <source>
        <dbReference type="Proteomes" id="UP000250043"/>
    </source>
</evidence>
<protein>
    <submittedName>
        <fullName evidence="2">Uncharacterized protein</fullName>
    </submittedName>
</protein>
<feature type="compositionally biased region" description="Basic and acidic residues" evidence="1">
    <location>
        <begin position="194"/>
        <end position="205"/>
    </location>
</feature>
<gene>
    <name evidence="2" type="ORF">OBBRIDRAFT_347563</name>
</gene>
<reference evidence="2 3" key="1">
    <citation type="submission" date="2016-07" db="EMBL/GenBank/DDBJ databases">
        <title>Draft genome of the white-rot fungus Obba rivulosa 3A-2.</title>
        <authorList>
            <consortium name="DOE Joint Genome Institute"/>
            <person name="Miettinen O."/>
            <person name="Riley R."/>
            <person name="Acob R."/>
            <person name="Barry K."/>
            <person name="Cullen D."/>
            <person name="De Vries R."/>
            <person name="Hainaut M."/>
            <person name="Hatakka A."/>
            <person name="Henrissat B."/>
            <person name="Hilden K."/>
            <person name="Kuo R."/>
            <person name="Labutti K."/>
            <person name="Lipzen A."/>
            <person name="Makela M.R."/>
            <person name="Sandor L."/>
            <person name="Spatafora J.W."/>
            <person name="Grigoriev I.V."/>
            <person name="Hibbett D.S."/>
        </authorList>
    </citation>
    <scope>NUCLEOTIDE SEQUENCE [LARGE SCALE GENOMIC DNA]</scope>
    <source>
        <strain evidence="2 3">3A-2</strain>
    </source>
</reference>
<feature type="region of interest" description="Disordered" evidence="1">
    <location>
        <begin position="183"/>
        <end position="210"/>
    </location>
</feature>